<accession>A0A1H1JG20</accession>
<sequence length="67" mass="7553">MGALSIWHWLVFVLVVVIAEIIPLWLILKKAGYAGAWSLLAFIPVVNVILLWFIALARWPALNARQS</sequence>
<dbReference type="AlphaFoldDB" id="A0A1H1JG20"/>
<protein>
    <submittedName>
        <fullName evidence="2">Uncharacterized protein</fullName>
    </submittedName>
</protein>
<evidence type="ECO:0000313" key="2">
    <source>
        <dbReference type="EMBL" id="SDR48398.1"/>
    </source>
</evidence>
<proteinExistence type="predicted"/>
<feature type="transmembrane region" description="Helical" evidence="1">
    <location>
        <begin position="39"/>
        <end position="59"/>
    </location>
</feature>
<keyword evidence="1" id="KW-0812">Transmembrane</keyword>
<dbReference type="RefSeq" id="WP_008922557.1">
    <property type="nucleotide sequence ID" value="NZ_FNKX01000002.1"/>
</dbReference>
<evidence type="ECO:0000313" key="3">
    <source>
        <dbReference type="Proteomes" id="UP000199365"/>
    </source>
</evidence>
<organism evidence="2 3">
    <name type="scientific">Paraburkholderia tuberum</name>
    <dbReference type="NCBI Taxonomy" id="157910"/>
    <lineage>
        <taxon>Bacteria</taxon>
        <taxon>Pseudomonadati</taxon>
        <taxon>Pseudomonadota</taxon>
        <taxon>Betaproteobacteria</taxon>
        <taxon>Burkholderiales</taxon>
        <taxon>Burkholderiaceae</taxon>
        <taxon>Paraburkholderia</taxon>
    </lineage>
</organism>
<keyword evidence="3" id="KW-1185">Reference proteome</keyword>
<name>A0A1H1JG20_9BURK</name>
<gene>
    <name evidence="2" type="ORF">SAMN05445850_4692</name>
</gene>
<keyword evidence="1" id="KW-1133">Transmembrane helix</keyword>
<reference evidence="3" key="1">
    <citation type="submission" date="2016-10" db="EMBL/GenBank/DDBJ databases">
        <authorList>
            <person name="Varghese N."/>
            <person name="Submissions S."/>
        </authorList>
    </citation>
    <scope>NUCLEOTIDE SEQUENCE [LARGE SCALE GENOMIC DNA]</scope>
    <source>
        <strain evidence="3">DUS833</strain>
    </source>
</reference>
<dbReference type="EMBL" id="FNKX01000002">
    <property type="protein sequence ID" value="SDR48398.1"/>
    <property type="molecule type" value="Genomic_DNA"/>
</dbReference>
<dbReference type="STRING" id="157910.SAMN05445850_4692"/>
<dbReference type="Proteomes" id="UP000199365">
    <property type="component" value="Unassembled WGS sequence"/>
</dbReference>
<evidence type="ECO:0000256" key="1">
    <source>
        <dbReference type="SAM" id="Phobius"/>
    </source>
</evidence>
<keyword evidence="1" id="KW-0472">Membrane</keyword>
<feature type="transmembrane region" description="Helical" evidence="1">
    <location>
        <begin position="6"/>
        <end position="27"/>
    </location>
</feature>